<organism evidence="1 2">
    <name type="scientific">Ensete ventricosum</name>
    <name type="common">Abyssinian banana</name>
    <name type="synonym">Musa ensete</name>
    <dbReference type="NCBI Taxonomy" id="4639"/>
    <lineage>
        <taxon>Eukaryota</taxon>
        <taxon>Viridiplantae</taxon>
        <taxon>Streptophyta</taxon>
        <taxon>Embryophyta</taxon>
        <taxon>Tracheophyta</taxon>
        <taxon>Spermatophyta</taxon>
        <taxon>Magnoliopsida</taxon>
        <taxon>Liliopsida</taxon>
        <taxon>Zingiberales</taxon>
        <taxon>Musaceae</taxon>
        <taxon>Ensete</taxon>
    </lineage>
</organism>
<reference evidence="1 2" key="1">
    <citation type="journal article" date="2014" name="Agronomy (Basel)">
        <title>A Draft Genome Sequence for Ensete ventricosum, the Drought-Tolerant Tree Against Hunger.</title>
        <authorList>
            <person name="Harrison J."/>
            <person name="Moore K.A."/>
            <person name="Paszkiewicz K."/>
            <person name="Jones T."/>
            <person name="Grant M."/>
            <person name="Ambacheew D."/>
            <person name="Muzemil S."/>
            <person name="Studholme D.J."/>
        </authorList>
    </citation>
    <scope>NUCLEOTIDE SEQUENCE [LARGE SCALE GENOMIC DNA]</scope>
</reference>
<dbReference type="EMBL" id="AMZH03018483">
    <property type="protein sequence ID" value="RRT41567.1"/>
    <property type="molecule type" value="Genomic_DNA"/>
</dbReference>
<dbReference type="InterPro" id="IPR009291">
    <property type="entry name" value="Vps62"/>
</dbReference>
<evidence type="ECO:0000313" key="1">
    <source>
        <dbReference type="EMBL" id="RRT41567.1"/>
    </source>
</evidence>
<dbReference type="Proteomes" id="UP000287651">
    <property type="component" value="Unassembled WGS sequence"/>
</dbReference>
<dbReference type="AlphaFoldDB" id="A0A426XPZ2"/>
<comment type="caution">
    <text evidence="1">The sequence shown here is derived from an EMBL/GenBank/DDBJ whole genome shotgun (WGS) entry which is preliminary data.</text>
</comment>
<sequence>MRITTCICSSYYGMLLIYVYTQVWRNCAEDYAAPLTIWLPRAPEGYVTVGCVAVAAYEEPLLTDAYCVSERIAEEAQFEEQIMWMAPDSYPWSHTFPSWDEALTLDSDLDSFEKPPPRHRHVLLLLQTPPR</sequence>
<gene>
    <name evidence="1" type="ORF">B296_00057737</name>
</gene>
<evidence type="ECO:0000313" key="2">
    <source>
        <dbReference type="Proteomes" id="UP000287651"/>
    </source>
</evidence>
<name>A0A426XPZ2_ENSVE</name>
<protein>
    <submittedName>
        <fullName evidence="1">Uncharacterized protein</fullName>
    </submittedName>
</protein>
<proteinExistence type="predicted"/>
<dbReference type="Pfam" id="PF06101">
    <property type="entry name" value="Vps62"/>
    <property type="match status" value="1"/>
</dbReference>
<accession>A0A426XPZ2</accession>